<evidence type="ECO:0000313" key="1">
    <source>
        <dbReference type="EMBL" id="MFC7747280.1"/>
    </source>
</evidence>
<sequence>MANKEAKVFKHGNSQAITLNQEALYKAGFAVGDILDYHIEDGKLVFEKKEAESFKEQIQNFYRYGGSYTESEIFDDEPRGRELW</sequence>
<protein>
    <submittedName>
        <fullName evidence="1">AbrB family transcriptional regulator</fullName>
    </submittedName>
</protein>
<organism evidence="1 2">
    <name type="scientific">Lentibacillus kimchii</name>
    <dbReference type="NCBI Taxonomy" id="1542911"/>
    <lineage>
        <taxon>Bacteria</taxon>
        <taxon>Bacillati</taxon>
        <taxon>Bacillota</taxon>
        <taxon>Bacilli</taxon>
        <taxon>Bacillales</taxon>
        <taxon>Bacillaceae</taxon>
        <taxon>Lentibacillus</taxon>
    </lineage>
</organism>
<gene>
    <name evidence="1" type="ORF">ACFQU8_08530</name>
</gene>
<dbReference type="RefSeq" id="WP_382358800.1">
    <property type="nucleotide sequence ID" value="NZ_JBHTGR010000018.1"/>
</dbReference>
<dbReference type="SUPFAM" id="SSF89447">
    <property type="entry name" value="AbrB/MazE/MraZ-like"/>
    <property type="match status" value="1"/>
</dbReference>
<dbReference type="Proteomes" id="UP001596620">
    <property type="component" value="Unassembled WGS sequence"/>
</dbReference>
<proteinExistence type="predicted"/>
<comment type="caution">
    <text evidence="1">The sequence shown here is derived from an EMBL/GenBank/DDBJ whole genome shotgun (WGS) entry which is preliminary data.</text>
</comment>
<reference evidence="2" key="1">
    <citation type="journal article" date="2019" name="Int. J. Syst. Evol. Microbiol.">
        <title>The Global Catalogue of Microorganisms (GCM) 10K type strain sequencing project: providing services to taxonomists for standard genome sequencing and annotation.</title>
        <authorList>
            <consortium name="The Broad Institute Genomics Platform"/>
            <consortium name="The Broad Institute Genome Sequencing Center for Infectious Disease"/>
            <person name="Wu L."/>
            <person name="Ma J."/>
        </authorList>
    </citation>
    <scope>NUCLEOTIDE SEQUENCE [LARGE SCALE GENOMIC DNA]</scope>
    <source>
        <strain evidence="2">JCM 30234</strain>
    </source>
</reference>
<accession>A0ABW2UXD5</accession>
<dbReference type="InterPro" id="IPR037914">
    <property type="entry name" value="SpoVT-AbrB_sf"/>
</dbReference>
<name>A0ABW2UXD5_9BACI</name>
<evidence type="ECO:0000313" key="2">
    <source>
        <dbReference type="Proteomes" id="UP001596620"/>
    </source>
</evidence>
<keyword evidence="2" id="KW-1185">Reference proteome</keyword>
<dbReference type="Gene3D" id="2.10.260.10">
    <property type="match status" value="1"/>
</dbReference>
<dbReference type="EMBL" id="JBHTGR010000018">
    <property type="protein sequence ID" value="MFC7747280.1"/>
    <property type="molecule type" value="Genomic_DNA"/>
</dbReference>